<keyword evidence="2" id="KW-1185">Reference proteome</keyword>
<comment type="caution">
    <text evidence="1">The sequence shown here is derived from an EMBL/GenBank/DDBJ whole genome shotgun (WGS) entry which is preliminary data.</text>
</comment>
<organism evidence="1 2">
    <name type="scientific">Asbolus verrucosus</name>
    <name type="common">Desert ironclad beetle</name>
    <dbReference type="NCBI Taxonomy" id="1661398"/>
    <lineage>
        <taxon>Eukaryota</taxon>
        <taxon>Metazoa</taxon>
        <taxon>Ecdysozoa</taxon>
        <taxon>Arthropoda</taxon>
        <taxon>Hexapoda</taxon>
        <taxon>Insecta</taxon>
        <taxon>Pterygota</taxon>
        <taxon>Neoptera</taxon>
        <taxon>Endopterygota</taxon>
        <taxon>Coleoptera</taxon>
        <taxon>Polyphaga</taxon>
        <taxon>Cucujiformia</taxon>
        <taxon>Tenebrionidae</taxon>
        <taxon>Pimeliinae</taxon>
        <taxon>Asbolus</taxon>
    </lineage>
</organism>
<dbReference type="EMBL" id="QDEB01055428">
    <property type="protein sequence ID" value="RZC37126.1"/>
    <property type="molecule type" value="Genomic_DNA"/>
</dbReference>
<sequence>MSPKTRYCFNSNYCLRCFAQYCKKNGGR</sequence>
<evidence type="ECO:0000313" key="1">
    <source>
        <dbReference type="EMBL" id="RZC37126.1"/>
    </source>
</evidence>
<protein>
    <submittedName>
        <fullName evidence="1">Uncharacterized protein</fullName>
    </submittedName>
</protein>
<dbReference type="Proteomes" id="UP000292052">
    <property type="component" value="Unassembled WGS sequence"/>
</dbReference>
<gene>
    <name evidence="1" type="ORF">BDFB_009696</name>
</gene>
<accession>A0A482VWN9</accession>
<evidence type="ECO:0000313" key="2">
    <source>
        <dbReference type="Proteomes" id="UP000292052"/>
    </source>
</evidence>
<name>A0A482VWN9_ASBVE</name>
<reference evidence="1 2" key="1">
    <citation type="submission" date="2017-03" db="EMBL/GenBank/DDBJ databases">
        <title>Genome of the blue death feigning beetle - Asbolus verrucosus.</title>
        <authorList>
            <person name="Rider S.D."/>
        </authorList>
    </citation>
    <scope>NUCLEOTIDE SEQUENCE [LARGE SCALE GENOMIC DNA]</scope>
    <source>
        <strain evidence="1">Butters</strain>
        <tissue evidence="1">Head and leg muscle</tissue>
    </source>
</reference>
<dbReference type="AlphaFoldDB" id="A0A482VWN9"/>
<proteinExistence type="predicted"/>